<dbReference type="AlphaFoldDB" id="A0A381NYS7"/>
<dbReference type="Pfam" id="PF00483">
    <property type="entry name" value="NTP_transferase"/>
    <property type="match status" value="1"/>
</dbReference>
<dbReference type="InterPro" id="IPR050486">
    <property type="entry name" value="Mannose-1P_guanyltransferase"/>
</dbReference>
<accession>A0A381NYS7</accession>
<organism evidence="2">
    <name type="scientific">marine metagenome</name>
    <dbReference type="NCBI Taxonomy" id="408172"/>
    <lineage>
        <taxon>unclassified sequences</taxon>
        <taxon>metagenomes</taxon>
        <taxon>ecological metagenomes</taxon>
    </lineage>
</organism>
<dbReference type="Gene3D" id="3.90.550.10">
    <property type="entry name" value="Spore Coat Polysaccharide Biosynthesis Protein SpsA, Chain A"/>
    <property type="match status" value="1"/>
</dbReference>
<evidence type="ECO:0000313" key="2">
    <source>
        <dbReference type="EMBL" id="SUZ59354.1"/>
    </source>
</evidence>
<dbReference type="NCBIfam" id="NF045761">
    <property type="entry name" value="NAMPUrTaseMurU"/>
    <property type="match status" value="1"/>
</dbReference>
<dbReference type="PANTHER" id="PTHR22572">
    <property type="entry name" value="SUGAR-1-PHOSPHATE GUANYL TRANSFERASE"/>
    <property type="match status" value="1"/>
</dbReference>
<dbReference type="CDD" id="cd06422">
    <property type="entry name" value="NTP_transferase_like_1"/>
    <property type="match status" value="1"/>
</dbReference>
<dbReference type="InterPro" id="IPR005835">
    <property type="entry name" value="NTP_transferase_dom"/>
</dbReference>
<proteinExistence type="predicted"/>
<dbReference type="EMBL" id="UINC01000673">
    <property type="protein sequence ID" value="SUZ59354.1"/>
    <property type="molecule type" value="Genomic_DNA"/>
</dbReference>
<gene>
    <name evidence="2" type="ORF">METZ01_LOCUS12208</name>
</gene>
<dbReference type="InterPro" id="IPR054790">
    <property type="entry name" value="MurU"/>
</dbReference>
<evidence type="ECO:0000259" key="1">
    <source>
        <dbReference type="Pfam" id="PF00483"/>
    </source>
</evidence>
<reference evidence="2" key="1">
    <citation type="submission" date="2018-05" db="EMBL/GenBank/DDBJ databases">
        <authorList>
            <person name="Lanie J.A."/>
            <person name="Ng W.-L."/>
            <person name="Kazmierczak K.M."/>
            <person name="Andrzejewski T.M."/>
            <person name="Davidsen T.M."/>
            <person name="Wayne K.J."/>
            <person name="Tettelin H."/>
            <person name="Glass J.I."/>
            <person name="Rusch D."/>
            <person name="Podicherti R."/>
            <person name="Tsui H.-C.T."/>
            <person name="Winkler M.E."/>
        </authorList>
    </citation>
    <scope>NUCLEOTIDE SEQUENCE</scope>
</reference>
<dbReference type="InterPro" id="IPR029044">
    <property type="entry name" value="Nucleotide-diphossugar_trans"/>
</dbReference>
<protein>
    <recommendedName>
        <fullName evidence="1">Nucleotidyl transferase domain-containing protein</fullName>
    </recommendedName>
</protein>
<sequence>MILAAGLGKRMRPLTTNVPKPLLKVGDKTLIEYQIERLMAGGITSIVINHFYLGSMIEEALGDGSRFGIEICYSKEAVRLETAGGIIKALPQLKDDCFIIVNADVWTDFDFSKLEPVDGKNWLAHLVLVKNAEHHPLGDFYVDNEGRVHEDPSTPDERLTFSGISVLHKNLFSGYPIQPRSVIPLLKDAMTHDRVRGEVHTGLWIDVGTPKRLGELSALVSRGEGI</sequence>
<name>A0A381NYS7_9ZZZZ</name>
<feature type="domain" description="Nucleotidyl transferase" evidence="1">
    <location>
        <begin position="1"/>
        <end position="218"/>
    </location>
</feature>
<dbReference type="SUPFAM" id="SSF53448">
    <property type="entry name" value="Nucleotide-diphospho-sugar transferases"/>
    <property type="match status" value="1"/>
</dbReference>